<evidence type="ECO:0000256" key="3">
    <source>
        <dbReference type="ARBA" id="ARBA00022692"/>
    </source>
</evidence>
<keyword evidence="5 6" id="KW-0472">Membrane</keyword>
<dbReference type="Proteomes" id="UP000018542">
    <property type="component" value="Chromosome"/>
</dbReference>
<evidence type="ECO:0008006" key="9">
    <source>
        <dbReference type="Google" id="ProtNLM"/>
    </source>
</evidence>
<dbReference type="Pfam" id="PF01594">
    <property type="entry name" value="AI-2E_transport"/>
    <property type="match status" value="1"/>
</dbReference>
<dbReference type="RefSeq" id="WP_023786708.1">
    <property type="nucleotide sequence ID" value="NC_022997.1"/>
</dbReference>
<keyword evidence="4 6" id="KW-1133">Transmembrane helix</keyword>
<dbReference type="PATRIC" id="fig|1029756.8.peg.1377"/>
<dbReference type="AlphaFoldDB" id="V5SC68"/>
<feature type="transmembrane region" description="Helical" evidence="6">
    <location>
        <begin position="303"/>
        <end position="336"/>
    </location>
</feature>
<evidence type="ECO:0000256" key="4">
    <source>
        <dbReference type="ARBA" id="ARBA00022989"/>
    </source>
</evidence>
<accession>V5SC68</accession>
<protein>
    <recommendedName>
        <fullName evidence="9">Permease</fullName>
    </recommendedName>
</protein>
<comment type="similarity">
    <text evidence="2">Belongs to the autoinducer-2 exporter (AI-2E) (TC 2.A.86) family.</text>
</comment>
<reference evidence="7 8" key="1">
    <citation type="journal article" date="2014" name="Genome Announc.">
        <title>Complete Genome Sequence of Hyphomicrobium nitrativorans Strain NL23, a Denitrifying Bacterium Isolated from Biofilm of a Methanol-Fed Denitrification System Treating Seawater at the Montreal Biodome.</title>
        <authorList>
            <person name="Martineau C."/>
            <person name="Villeneuve C."/>
            <person name="Mauffrey F."/>
            <person name="Villemur R."/>
        </authorList>
    </citation>
    <scope>NUCLEOTIDE SEQUENCE [LARGE SCALE GENOMIC DNA]</scope>
    <source>
        <strain evidence="7">NL23</strain>
    </source>
</reference>
<dbReference type="PANTHER" id="PTHR21716:SF64">
    <property type="entry name" value="AI-2 TRANSPORT PROTEIN TQSA"/>
    <property type="match status" value="1"/>
</dbReference>
<organism evidence="7 8">
    <name type="scientific">Hyphomicrobium nitrativorans NL23</name>
    <dbReference type="NCBI Taxonomy" id="1029756"/>
    <lineage>
        <taxon>Bacteria</taxon>
        <taxon>Pseudomonadati</taxon>
        <taxon>Pseudomonadota</taxon>
        <taxon>Alphaproteobacteria</taxon>
        <taxon>Hyphomicrobiales</taxon>
        <taxon>Hyphomicrobiaceae</taxon>
        <taxon>Hyphomicrobium</taxon>
    </lineage>
</organism>
<evidence type="ECO:0000313" key="8">
    <source>
        <dbReference type="Proteomes" id="UP000018542"/>
    </source>
</evidence>
<comment type="subcellular location">
    <subcellularLocation>
        <location evidence="1">Membrane</location>
        <topology evidence="1">Multi-pass membrane protein</topology>
    </subcellularLocation>
</comment>
<dbReference type="InterPro" id="IPR002549">
    <property type="entry name" value="AI-2E-like"/>
</dbReference>
<dbReference type="GO" id="GO:0055085">
    <property type="term" value="P:transmembrane transport"/>
    <property type="evidence" value="ECO:0007669"/>
    <property type="project" value="TreeGrafter"/>
</dbReference>
<feature type="transmembrane region" description="Helical" evidence="6">
    <location>
        <begin position="265"/>
        <end position="291"/>
    </location>
</feature>
<feature type="transmembrane region" description="Helical" evidence="6">
    <location>
        <begin position="30"/>
        <end position="48"/>
    </location>
</feature>
<dbReference type="STRING" id="1029756.W911_06575"/>
<feature type="transmembrane region" description="Helical" evidence="6">
    <location>
        <begin position="145"/>
        <end position="166"/>
    </location>
</feature>
<evidence type="ECO:0000313" key="7">
    <source>
        <dbReference type="EMBL" id="AHB48123.1"/>
    </source>
</evidence>
<dbReference type="PANTHER" id="PTHR21716">
    <property type="entry name" value="TRANSMEMBRANE PROTEIN"/>
    <property type="match status" value="1"/>
</dbReference>
<dbReference type="KEGG" id="hni:W911_06575"/>
<evidence type="ECO:0000256" key="1">
    <source>
        <dbReference type="ARBA" id="ARBA00004141"/>
    </source>
</evidence>
<name>V5SC68_9HYPH</name>
<dbReference type="EMBL" id="CP006912">
    <property type="protein sequence ID" value="AHB48123.1"/>
    <property type="molecule type" value="Genomic_DNA"/>
</dbReference>
<feature type="transmembrane region" description="Helical" evidence="6">
    <location>
        <begin position="198"/>
        <end position="218"/>
    </location>
</feature>
<dbReference type="HOGENOM" id="CLU_031275_8_0_5"/>
<dbReference type="OrthoDB" id="5792512at2"/>
<feature type="transmembrane region" description="Helical" evidence="6">
    <location>
        <begin position="7"/>
        <end position="24"/>
    </location>
</feature>
<sequence length="364" mass="38414">MASERQVLFWVVAAGLLFIGLAALNDILLPFVVGIILAYALSPVVDMLEKRGVGRGLASLGVVTLIIVAVLLLVLLIAPLLVRQAQELFQALPGTIEAVRGAFENVAGQQLGQDGKGIEKASGAVADNWQGLAAWLAGSLWTGGLAVVNFFALAVVTPVVVFYILVDWHRMVAKIDSWLPRDHAPTIRMLARDMDRSVSAFVRGQGAVCLIMAAFYGIGLTLTGLNYGLLIGLMSGFITFIPYAGAALGLLTAAGVAVMQFWPELVPIAIVVGVFMAGQALEGLVLTPYIMGSSIGVHPVWVLFALFVFGYLFGFVGALIAVPLAAAVGVLIRFALDIYLDSSVYRGTQPAAVPSATHAREGQP</sequence>
<dbReference type="GO" id="GO:0016020">
    <property type="term" value="C:membrane"/>
    <property type="evidence" value="ECO:0007669"/>
    <property type="project" value="UniProtKB-SubCell"/>
</dbReference>
<evidence type="ECO:0000256" key="5">
    <source>
        <dbReference type="ARBA" id="ARBA00023136"/>
    </source>
</evidence>
<proteinExistence type="inferred from homology"/>
<keyword evidence="8" id="KW-1185">Reference proteome</keyword>
<keyword evidence="3 6" id="KW-0812">Transmembrane</keyword>
<gene>
    <name evidence="7" type="ORF">W911_06575</name>
</gene>
<evidence type="ECO:0000256" key="2">
    <source>
        <dbReference type="ARBA" id="ARBA00009773"/>
    </source>
</evidence>
<feature type="transmembrane region" description="Helical" evidence="6">
    <location>
        <begin position="230"/>
        <end position="258"/>
    </location>
</feature>
<evidence type="ECO:0000256" key="6">
    <source>
        <dbReference type="SAM" id="Phobius"/>
    </source>
</evidence>
<feature type="transmembrane region" description="Helical" evidence="6">
    <location>
        <begin position="60"/>
        <end position="82"/>
    </location>
</feature>